<dbReference type="Proteomes" id="UP000830454">
    <property type="component" value="Chromosome"/>
</dbReference>
<dbReference type="RefSeq" id="WP_246917750.1">
    <property type="nucleotide sequence ID" value="NZ_CP090145.1"/>
</dbReference>
<organism evidence="1 2">
    <name type="scientific">Flavobacterium sediminilitoris</name>
    <dbReference type="NCBI Taxonomy" id="2024526"/>
    <lineage>
        <taxon>Bacteria</taxon>
        <taxon>Pseudomonadati</taxon>
        <taxon>Bacteroidota</taxon>
        <taxon>Flavobacteriia</taxon>
        <taxon>Flavobacteriales</taxon>
        <taxon>Flavobacteriaceae</taxon>
        <taxon>Flavobacterium</taxon>
    </lineage>
</organism>
<evidence type="ECO:0000313" key="1">
    <source>
        <dbReference type="EMBL" id="UOX34703.1"/>
    </source>
</evidence>
<reference evidence="1" key="2">
    <citation type="submission" date="2022-04" db="EMBL/GenBank/DDBJ databases">
        <title>Complete Genome Sequence of Flavobacterium sediminilitoris YSM-43, Isolated from a Tidal Sediment.</title>
        <authorList>
            <person name="Lee P.A."/>
        </authorList>
    </citation>
    <scope>NUCLEOTIDE SEQUENCE</scope>
    <source>
        <strain evidence="1">YSM-43</strain>
    </source>
</reference>
<reference evidence="1" key="1">
    <citation type="submission" date="2021-12" db="EMBL/GenBank/DDBJ databases">
        <authorList>
            <person name="Cha I.-T."/>
            <person name="Lee K.-E."/>
            <person name="Park S.-J."/>
        </authorList>
    </citation>
    <scope>NUCLEOTIDE SEQUENCE</scope>
    <source>
        <strain evidence="1">YSM-43</strain>
    </source>
</reference>
<protein>
    <recommendedName>
        <fullName evidence="3">Lipoprotein</fullName>
    </recommendedName>
</protein>
<dbReference type="PROSITE" id="PS51257">
    <property type="entry name" value="PROKAR_LIPOPROTEIN"/>
    <property type="match status" value="1"/>
</dbReference>
<keyword evidence="2" id="KW-1185">Reference proteome</keyword>
<sequence length="179" mass="20483">MEKIAFAFTLTLLISCSSIKNTDKLEEINKSTIISGKLNPSCPDDGICTIEIIKNRSLIIKKDEINSIYYQTESNSEYSIIKYSYTKNTEKEIQDTNYVEEIIFQINNSNSNLALTDTELQNTKMLFGRHCFCKGQAGYYLVSKGNLNFNKENEKYNLALDFIVLEVPQIINTIKVSFK</sequence>
<evidence type="ECO:0008006" key="3">
    <source>
        <dbReference type="Google" id="ProtNLM"/>
    </source>
</evidence>
<gene>
    <name evidence="1" type="ORF">LXD69_04165</name>
</gene>
<dbReference type="EMBL" id="CP090145">
    <property type="protein sequence ID" value="UOX34703.1"/>
    <property type="molecule type" value="Genomic_DNA"/>
</dbReference>
<proteinExistence type="predicted"/>
<evidence type="ECO:0000313" key="2">
    <source>
        <dbReference type="Proteomes" id="UP000830454"/>
    </source>
</evidence>
<accession>A0ABY4HQ47</accession>
<name>A0ABY4HQ47_9FLAO</name>